<evidence type="ECO:0000313" key="2">
    <source>
        <dbReference type="EMBL" id="SHH50965.1"/>
    </source>
</evidence>
<dbReference type="PANTHER" id="PTHR42919">
    <property type="entry name" value="N-ALPHA-ACETYLTRANSFERASE"/>
    <property type="match status" value="1"/>
</dbReference>
<dbReference type="PANTHER" id="PTHR42919:SF35">
    <property type="entry name" value="N-ACETYLTRANSFERASE DOMAIN-CONTAINING PROTEIN"/>
    <property type="match status" value="1"/>
</dbReference>
<feature type="domain" description="N-acetyltransferase" evidence="1">
    <location>
        <begin position="1"/>
        <end position="148"/>
    </location>
</feature>
<dbReference type="AlphaFoldDB" id="A0A1M5TJI5"/>
<organism evidence="2 3">
    <name type="scientific">Virgibacillus chiguensis</name>
    <dbReference type="NCBI Taxonomy" id="411959"/>
    <lineage>
        <taxon>Bacteria</taxon>
        <taxon>Bacillati</taxon>
        <taxon>Bacillota</taxon>
        <taxon>Bacilli</taxon>
        <taxon>Bacillales</taxon>
        <taxon>Bacillaceae</taxon>
        <taxon>Virgibacillus</taxon>
    </lineage>
</organism>
<dbReference type="OrthoDB" id="1821130at2"/>
<dbReference type="EMBL" id="FQXD01000008">
    <property type="protein sequence ID" value="SHH50965.1"/>
    <property type="molecule type" value="Genomic_DNA"/>
</dbReference>
<evidence type="ECO:0000259" key="1">
    <source>
        <dbReference type="PROSITE" id="PS51186"/>
    </source>
</evidence>
<dbReference type="SUPFAM" id="SSF55729">
    <property type="entry name" value="Acyl-CoA N-acyltransferases (Nat)"/>
    <property type="match status" value="1"/>
</dbReference>
<reference evidence="3" key="1">
    <citation type="submission" date="2016-11" db="EMBL/GenBank/DDBJ databases">
        <authorList>
            <person name="Varghese N."/>
            <person name="Submissions S."/>
        </authorList>
    </citation>
    <scope>NUCLEOTIDE SEQUENCE [LARGE SCALE GENOMIC DNA]</scope>
    <source>
        <strain evidence="3">CGMCC 1.6496</strain>
    </source>
</reference>
<dbReference type="Pfam" id="PF00583">
    <property type="entry name" value="Acetyltransf_1"/>
    <property type="match status" value="1"/>
</dbReference>
<dbReference type="InterPro" id="IPR051556">
    <property type="entry name" value="N-term/lysine_N-AcTrnsfr"/>
</dbReference>
<proteinExistence type="predicted"/>
<dbReference type="Proteomes" id="UP000184079">
    <property type="component" value="Unassembled WGS sequence"/>
</dbReference>
<sequence>MEIKAYHPKYEKGWLQCRVLAFLSTAYYDNVLQEKENYKHPSIELVAIHQSKVVGLIDVEYETEKNQVCTGERGLGGMIWHLAVHPDYQRLQIGQHLLHRVENLAIEKGLTYLEAWTRDDNWVVDWYKKNDFRPVYAYLHVFMEGKSEMQHVKSEIKALRPVQTWAHYNGENEESIRQTFERVHTCTGLEKRLDDAKRL</sequence>
<keyword evidence="3" id="KW-1185">Reference proteome</keyword>
<gene>
    <name evidence="2" type="ORF">SAMN05421807_10836</name>
</gene>
<protein>
    <submittedName>
        <fullName evidence="2">N-acetylglutamate synthase, GNAT family</fullName>
    </submittedName>
</protein>
<dbReference type="PROSITE" id="PS51186">
    <property type="entry name" value="GNAT"/>
    <property type="match status" value="1"/>
</dbReference>
<dbReference type="RefSeq" id="WP_073008574.1">
    <property type="nucleotide sequence ID" value="NZ_FQXD01000008.1"/>
</dbReference>
<dbReference type="Gene3D" id="3.40.630.30">
    <property type="match status" value="1"/>
</dbReference>
<dbReference type="GO" id="GO:0016747">
    <property type="term" value="F:acyltransferase activity, transferring groups other than amino-acyl groups"/>
    <property type="evidence" value="ECO:0007669"/>
    <property type="project" value="InterPro"/>
</dbReference>
<evidence type="ECO:0000313" key="3">
    <source>
        <dbReference type="Proteomes" id="UP000184079"/>
    </source>
</evidence>
<accession>A0A1M5TJI5</accession>
<dbReference type="CDD" id="cd04301">
    <property type="entry name" value="NAT_SF"/>
    <property type="match status" value="1"/>
</dbReference>
<name>A0A1M5TJI5_9BACI</name>
<dbReference type="InterPro" id="IPR000182">
    <property type="entry name" value="GNAT_dom"/>
</dbReference>
<dbReference type="InterPro" id="IPR016181">
    <property type="entry name" value="Acyl_CoA_acyltransferase"/>
</dbReference>